<dbReference type="Proteomes" id="UP000622317">
    <property type="component" value="Unassembled WGS sequence"/>
</dbReference>
<proteinExistence type="inferred from homology"/>
<dbReference type="NCBIfam" id="TIGR01730">
    <property type="entry name" value="RND_mfp"/>
    <property type="match status" value="1"/>
</dbReference>
<feature type="domain" description="CusB-like beta-barrel" evidence="4">
    <location>
        <begin position="238"/>
        <end position="308"/>
    </location>
</feature>
<dbReference type="Gene3D" id="2.40.50.100">
    <property type="match status" value="1"/>
</dbReference>
<comment type="similarity">
    <text evidence="1">Belongs to the membrane fusion protein (MFP) (TC 8.A.1) family.</text>
</comment>
<evidence type="ECO:0000259" key="4">
    <source>
        <dbReference type="Pfam" id="PF25954"/>
    </source>
</evidence>
<dbReference type="SUPFAM" id="SSF111369">
    <property type="entry name" value="HlyD-like secretion proteins"/>
    <property type="match status" value="1"/>
</dbReference>
<dbReference type="Gene3D" id="1.10.287.470">
    <property type="entry name" value="Helix hairpin bin"/>
    <property type="match status" value="1"/>
</dbReference>
<dbReference type="PANTHER" id="PTHR30469">
    <property type="entry name" value="MULTIDRUG RESISTANCE PROTEIN MDTA"/>
    <property type="match status" value="1"/>
</dbReference>
<dbReference type="InterPro" id="IPR058624">
    <property type="entry name" value="MdtA-like_HH"/>
</dbReference>
<evidence type="ECO:0000256" key="2">
    <source>
        <dbReference type="SAM" id="Coils"/>
    </source>
</evidence>
<dbReference type="InterPro" id="IPR058792">
    <property type="entry name" value="Beta-barrel_RND_2"/>
</dbReference>
<dbReference type="GO" id="GO:0015562">
    <property type="term" value="F:efflux transmembrane transporter activity"/>
    <property type="evidence" value="ECO:0007669"/>
    <property type="project" value="TreeGrafter"/>
</dbReference>
<evidence type="ECO:0000256" key="1">
    <source>
        <dbReference type="ARBA" id="ARBA00009477"/>
    </source>
</evidence>
<dbReference type="FunFam" id="2.40.30.170:FF:000010">
    <property type="entry name" value="Efflux RND transporter periplasmic adaptor subunit"/>
    <property type="match status" value="1"/>
</dbReference>
<dbReference type="Gene3D" id="2.40.30.170">
    <property type="match status" value="1"/>
</dbReference>
<accession>A0A927IIG0</accession>
<evidence type="ECO:0000259" key="3">
    <source>
        <dbReference type="Pfam" id="PF25876"/>
    </source>
</evidence>
<dbReference type="InterPro" id="IPR006143">
    <property type="entry name" value="RND_pump_MFP"/>
</dbReference>
<feature type="domain" description="Multidrug resistance protein MdtA-like alpha-helical hairpin" evidence="3">
    <location>
        <begin position="117"/>
        <end position="193"/>
    </location>
</feature>
<keyword evidence="6" id="KW-1185">Reference proteome</keyword>
<dbReference type="Pfam" id="PF25954">
    <property type="entry name" value="Beta-barrel_RND_2"/>
    <property type="match status" value="1"/>
</dbReference>
<dbReference type="EMBL" id="JACYFG010000038">
    <property type="protein sequence ID" value="MBD5780809.1"/>
    <property type="molecule type" value="Genomic_DNA"/>
</dbReference>
<keyword evidence="2" id="KW-0175">Coiled coil</keyword>
<evidence type="ECO:0000313" key="6">
    <source>
        <dbReference type="Proteomes" id="UP000622317"/>
    </source>
</evidence>
<reference evidence="5" key="1">
    <citation type="submission" date="2020-09" db="EMBL/GenBank/DDBJ databases">
        <title>Pelagicoccus enzymogenes sp. nov. with an EPS production, isolated from marine sediment.</title>
        <authorList>
            <person name="Feng X."/>
        </authorList>
    </citation>
    <scope>NUCLEOTIDE SEQUENCE</scope>
    <source>
        <strain evidence="5">NFK12</strain>
    </source>
</reference>
<gene>
    <name evidence="5" type="ORF">IEN85_15015</name>
</gene>
<comment type="caution">
    <text evidence="5">The sequence shown here is derived from an EMBL/GenBank/DDBJ whole genome shotgun (WGS) entry which is preliminary data.</text>
</comment>
<dbReference type="Pfam" id="PF25876">
    <property type="entry name" value="HH_MFP_RND"/>
    <property type="match status" value="1"/>
</dbReference>
<protein>
    <submittedName>
        <fullName evidence="5">Efflux RND transporter periplasmic adaptor subunit</fullName>
    </submittedName>
</protein>
<dbReference type="Gene3D" id="2.40.420.20">
    <property type="match status" value="1"/>
</dbReference>
<feature type="coiled-coil region" evidence="2">
    <location>
        <begin position="103"/>
        <end position="137"/>
    </location>
</feature>
<name>A0A927IIG0_9BACT</name>
<dbReference type="AlphaFoldDB" id="A0A927IIG0"/>
<evidence type="ECO:0000313" key="5">
    <source>
        <dbReference type="EMBL" id="MBD5780809.1"/>
    </source>
</evidence>
<dbReference type="RefSeq" id="WP_191617918.1">
    <property type="nucleotide sequence ID" value="NZ_JACYFG010000038.1"/>
</dbReference>
<sequence>MSSPQKSKAPLAILVLAALAIAGYFIFRSSDADSDEGRRDRTAAVAVAPIERRAIELRRVFSGALEAHSKFVVAPKVAGRVQDIPVDISDEVHRGDAVAILDAAEFDQAVRQAEADLAVAEANLAEAKSALEITLRANQRTTTLRERGIASETEFDNVQAELLARQAQVKVAEAQVIRAESALESARIRLSYTRITADWSGDEDRRVIAERYVDEGETVSANEPLLLIVELDPITAVIYVTERDYGLLKPGQEARFSTDAFPNQTFLGQIDRISPVFRENSRQARVELSLSNPDHSLKPGMFVRANITLDRVEDTTVIPYAALTRRGTETGAFVINEDSKTVRWQPVKTGIRSNDSIQVLDADLSGRVVVLGQHLLDDGAEVTIPEDATLPEAP</sequence>
<dbReference type="GO" id="GO:1990281">
    <property type="term" value="C:efflux pump complex"/>
    <property type="evidence" value="ECO:0007669"/>
    <property type="project" value="TreeGrafter"/>
</dbReference>
<organism evidence="5 6">
    <name type="scientific">Pelagicoccus enzymogenes</name>
    <dbReference type="NCBI Taxonomy" id="2773457"/>
    <lineage>
        <taxon>Bacteria</taxon>
        <taxon>Pseudomonadati</taxon>
        <taxon>Verrucomicrobiota</taxon>
        <taxon>Opitutia</taxon>
        <taxon>Puniceicoccales</taxon>
        <taxon>Pelagicoccaceae</taxon>
        <taxon>Pelagicoccus</taxon>
    </lineage>
</organism>